<accession>A0ABS6D584</accession>
<feature type="transmembrane region" description="Helical" evidence="1">
    <location>
        <begin position="7"/>
        <end position="26"/>
    </location>
</feature>
<sequence>MMKKIQIAGAMVLVFTLLIMGVHFFFSPLSDMIVRIDGLMMLVGVAAVSYSTIRLKKE</sequence>
<comment type="caution">
    <text evidence="2">The sequence shown here is derived from an EMBL/GenBank/DDBJ whole genome shotgun (WGS) entry which is preliminary data.</text>
</comment>
<name>A0ABS6D584_9FIRM</name>
<evidence type="ECO:0000313" key="3">
    <source>
        <dbReference type="Proteomes" id="UP000723714"/>
    </source>
</evidence>
<dbReference type="EMBL" id="JABACJ020000012">
    <property type="protein sequence ID" value="MBU3876705.1"/>
    <property type="molecule type" value="Genomic_DNA"/>
</dbReference>
<keyword evidence="1" id="KW-0472">Membrane</keyword>
<keyword evidence="3" id="KW-1185">Reference proteome</keyword>
<keyword evidence="1" id="KW-0812">Transmembrane</keyword>
<dbReference type="RefSeq" id="WP_216242609.1">
    <property type="nucleotide sequence ID" value="NZ_JABACJ020000012.1"/>
</dbReference>
<keyword evidence="1" id="KW-1133">Transmembrane helix</keyword>
<reference evidence="2 3" key="1">
    <citation type="submission" date="2021-06" db="EMBL/GenBank/DDBJ databases">
        <title>Faecalicatena sp. nov. isolated from porcine feces.</title>
        <authorList>
            <person name="Oh B.S."/>
            <person name="Lee J.H."/>
        </authorList>
    </citation>
    <scope>NUCLEOTIDE SEQUENCE [LARGE SCALE GENOMIC DNA]</scope>
    <source>
        <strain evidence="2 3">AGMB00832</strain>
    </source>
</reference>
<evidence type="ECO:0000313" key="2">
    <source>
        <dbReference type="EMBL" id="MBU3876705.1"/>
    </source>
</evidence>
<dbReference type="Proteomes" id="UP000723714">
    <property type="component" value="Unassembled WGS sequence"/>
</dbReference>
<gene>
    <name evidence="2" type="ORF">HGO97_012905</name>
</gene>
<organism evidence="2 3">
    <name type="scientific">Faecalicatena faecalis</name>
    <dbReference type="NCBI Taxonomy" id="2726362"/>
    <lineage>
        <taxon>Bacteria</taxon>
        <taxon>Bacillati</taxon>
        <taxon>Bacillota</taxon>
        <taxon>Clostridia</taxon>
        <taxon>Lachnospirales</taxon>
        <taxon>Lachnospiraceae</taxon>
        <taxon>Faecalicatena</taxon>
    </lineage>
</organism>
<feature type="transmembrane region" description="Helical" evidence="1">
    <location>
        <begin position="32"/>
        <end position="53"/>
    </location>
</feature>
<evidence type="ECO:0000256" key="1">
    <source>
        <dbReference type="SAM" id="Phobius"/>
    </source>
</evidence>
<protein>
    <submittedName>
        <fullName evidence="2">Uncharacterized protein</fullName>
    </submittedName>
</protein>
<proteinExistence type="predicted"/>